<keyword evidence="11" id="KW-1185">Reference proteome</keyword>
<evidence type="ECO:0000256" key="1">
    <source>
        <dbReference type="ARBA" id="ARBA00004496"/>
    </source>
</evidence>
<comment type="function">
    <text evidence="7 8">Plays a role in the regulation of phosphate uptake.</text>
</comment>
<dbReference type="GO" id="GO:0030643">
    <property type="term" value="P:intracellular phosphate ion homeostasis"/>
    <property type="evidence" value="ECO:0007669"/>
    <property type="project" value="InterPro"/>
</dbReference>
<evidence type="ECO:0000313" key="11">
    <source>
        <dbReference type="Proteomes" id="UP001155241"/>
    </source>
</evidence>
<dbReference type="FunFam" id="1.20.58.220:FF:000004">
    <property type="entry name" value="Phosphate-specific transport system accessory protein PhoU"/>
    <property type="match status" value="1"/>
</dbReference>
<keyword evidence="4 8" id="KW-0813">Transport</keyword>
<evidence type="ECO:0000256" key="2">
    <source>
        <dbReference type="ARBA" id="ARBA00008107"/>
    </source>
</evidence>
<dbReference type="InterPro" id="IPR026022">
    <property type="entry name" value="PhoU_dom"/>
</dbReference>
<reference evidence="10" key="1">
    <citation type="submission" date="2022-06" db="EMBL/GenBank/DDBJ databases">
        <title>Aeoliella straminimaris, a novel planctomycete from sediments.</title>
        <authorList>
            <person name="Vitorino I.R."/>
            <person name="Lage O.M."/>
        </authorList>
    </citation>
    <scope>NUCLEOTIDE SEQUENCE</scope>
    <source>
        <strain evidence="10">ICT_H6.2</strain>
    </source>
</reference>
<dbReference type="InterPro" id="IPR028366">
    <property type="entry name" value="PhoU"/>
</dbReference>
<dbReference type="RefSeq" id="WP_252854997.1">
    <property type="nucleotide sequence ID" value="NZ_JAMXLR010000077.1"/>
</dbReference>
<dbReference type="EMBL" id="JAMXLR010000077">
    <property type="protein sequence ID" value="MCO6046888.1"/>
    <property type="molecule type" value="Genomic_DNA"/>
</dbReference>
<keyword evidence="5 8" id="KW-0963">Cytoplasm</keyword>
<dbReference type="PANTHER" id="PTHR42930">
    <property type="entry name" value="PHOSPHATE-SPECIFIC TRANSPORT SYSTEM ACCESSORY PROTEIN PHOU"/>
    <property type="match status" value="1"/>
</dbReference>
<comment type="caution">
    <text evidence="10">The sequence shown here is derived from an EMBL/GenBank/DDBJ whole genome shotgun (WGS) entry which is preliminary data.</text>
</comment>
<protein>
    <recommendedName>
        <fullName evidence="8">Phosphate-specific transport system accessory protein PhoU</fullName>
    </recommendedName>
</protein>
<comment type="similarity">
    <text evidence="2 8">Belongs to the PhoU family.</text>
</comment>
<dbReference type="Proteomes" id="UP001155241">
    <property type="component" value="Unassembled WGS sequence"/>
</dbReference>
<organism evidence="10 11">
    <name type="scientific">Aeoliella straminimaris</name>
    <dbReference type="NCBI Taxonomy" id="2954799"/>
    <lineage>
        <taxon>Bacteria</taxon>
        <taxon>Pseudomonadati</taxon>
        <taxon>Planctomycetota</taxon>
        <taxon>Planctomycetia</taxon>
        <taxon>Pirellulales</taxon>
        <taxon>Lacipirellulaceae</taxon>
        <taxon>Aeoliella</taxon>
    </lineage>
</organism>
<dbReference type="GO" id="GO:0006817">
    <property type="term" value="P:phosphate ion transport"/>
    <property type="evidence" value="ECO:0007669"/>
    <property type="project" value="UniProtKB-KW"/>
</dbReference>
<dbReference type="SUPFAM" id="SSF109755">
    <property type="entry name" value="PhoU-like"/>
    <property type="match status" value="1"/>
</dbReference>
<proteinExistence type="inferred from homology"/>
<gene>
    <name evidence="10" type="primary">phoU</name>
    <name evidence="10" type="ORF">NG895_23560</name>
</gene>
<dbReference type="NCBIfam" id="TIGR02135">
    <property type="entry name" value="phoU_full"/>
    <property type="match status" value="1"/>
</dbReference>
<evidence type="ECO:0000313" key="10">
    <source>
        <dbReference type="EMBL" id="MCO6046888.1"/>
    </source>
</evidence>
<dbReference type="PANTHER" id="PTHR42930:SF3">
    <property type="entry name" value="PHOSPHATE-SPECIFIC TRANSPORT SYSTEM ACCESSORY PROTEIN PHOU"/>
    <property type="match status" value="1"/>
</dbReference>
<keyword evidence="6 8" id="KW-0592">Phosphate transport</keyword>
<dbReference type="Gene3D" id="1.20.58.220">
    <property type="entry name" value="Phosphate transport system protein phou homolog 2, domain 2"/>
    <property type="match status" value="1"/>
</dbReference>
<sequence length="227" mass="25764">MSRHLERDLQNLERALLTQASVVEGMIRTATRALCERQADLVWEVLQQEQLVNAREVTIEEECLKILALNQPVAIDLRRTAAVLKINGDLERIADLAVNLGERARSLAEQPDFYVSENLEKMANMAVEMVREALDAFVEFDANAAADVCRRDNEVDQLNLQLIEEVHEVMRTRSDLVEAALHFFSATRHIERIADHATNIAEDVIYLVDGEIARHRHEDLRQDSSAG</sequence>
<feature type="domain" description="PhoU" evidence="9">
    <location>
        <begin position="119"/>
        <end position="204"/>
    </location>
</feature>
<evidence type="ECO:0000256" key="5">
    <source>
        <dbReference type="ARBA" id="ARBA00022490"/>
    </source>
</evidence>
<dbReference type="PIRSF" id="PIRSF003107">
    <property type="entry name" value="PhoU"/>
    <property type="match status" value="1"/>
</dbReference>
<evidence type="ECO:0000256" key="4">
    <source>
        <dbReference type="ARBA" id="ARBA00022448"/>
    </source>
</evidence>
<dbReference type="GO" id="GO:0045936">
    <property type="term" value="P:negative regulation of phosphate metabolic process"/>
    <property type="evidence" value="ECO:0007669"/>
    <property type="project" value="InterPro"/>
</dbReference>
<evidence type="ECO:0000256" key="3">
    <source>
        <dbReference type="ARBA" id="ARBA00011738"/>
    </source>
</evidence>
<evidence type="ECO:0000256" key="6">
    <source>
        <dbReference type="ARBA" id="ARBA00022592"/>
    </source>
</evidence>
<evidence type="ECO:0000256" key="8">
    <source>
        <dbReference type="PIRNR" id="PIRNR003107"/>
    </source>
</evidence>
<evidence type="ECO:0000256" key="7">
    <source>
        <dbReference type="ARBA" id="ARBA00056181"/>
    </source>
</evidence>
<evidence type="ECO:0000259" key="9">
    <source>
        <dbReference type="Pfam" id="PF01895"/>
    </source>
</evidence>
<dbReference type="InterPro" id="IPR038078">
    <property type="entry name" value="PhoU-like_sf"/>
</dbReference>
<name>A0A9X2JJL8_9BACT</name>
<feature type="domain" description="PhoU" evidence="9">
    <location>
        <begin position="20"/>
        <end position="103"/>
    </location>
</feature>
<accession>A0A9X2JJL8</accession>
<dbReference type="GO" id="GO:0005737">
    <property type="term" value="C:cytoplasm"/>
    <property type="evidence" value="ECO:0007669"/>
    <property type="project" value="UniProtKB-SubCell"/>
</dbReference>
<comment type="subcellular location">
    <subcellularLocation>
        <location evidence="1 8">Cytoplasm</location>
    </subcellularLocation>
</comment>
<comment type="subunit">
    <text evidence="3 8">Homodimer.</text>
</comment>
<dbReference type="AlphaFoldDB" id="A0A9X2JJL8"/>
<dbReference type="Pfam" id="PF01895">
    <property type="entry name" value="PhoU"/>
    <property type="match status" value="2"/>
</dbReference>